<dbReference type="AlphaFoldDB" id="A0A9J7FNJ3"/>
<sequence>MTSVWKRLQRVGKRAAKFQFVACYHELVLECTKKWQPDKLVVVWTRRNRRICSKAHSWQPGIQNPYRGTVVWMVPENVDISVTLYRDPHVDQYEAKEWTFIIENESKGQRKILATVDVDLAGHAGPVPAQVPLRLRLKPKSVKVVHAELSLTLSGVLLREGRATDDDMQSLASLMSVKPSDVGNLDDFAESDEDEANGPGAPEVRARGPQSDLSRELKTLCEEDEGHKGPQQAAARSCSAEEASPAPASAPAPPARASRGQGSEPAAIAGGQAQEAESGVLGTVKGKEADESLEEASLTKAQVASGAGTGVPRPLGASSPEEPEEDRRLLGSQAPSALVSSSQSLLEWCQEVTRGYRGVCITNFTTSWRNGLAFCAILHRFYPDKIDYLSLDPLNIKQNNKQAFDGFAALGVSRLLEPADMVLLSVPDKLIVMTYLCQIRAFCTGQELQLVQLEGSGGPGTYRVGNAQPSLPDGLDAGDLAQRLREHGAEAPTEPKEAVNRGAGAVPKVASRDSGLGCASKDGEAEAAQEAVPPEAPSDGPRARSSTSPVAPTEGLVNGVGVPGGVSGVRLRRSSVSGEAGPVPPPRAHGSFSHVRDADLLKKRRSRLRNSNSFSVDDPDSGAAVGAGAAGAGAVEGPNPDSSLDSGPRTAPGPQQPSGGNPPPEEPPPSPGEEAGLQRFQDTSQYVCAELQALEQEQRQIDGRAAEVEKQLRSLMETGANRLQEEVLIEEWFTLVNKKNALIRRQDQLQLLIEEQDLERRFDLLSRELRAMLAIEEWQKTVAQQHREQLLLEELVSLVNQRDELVRDLDQKERIALEEDERLERGLEQRRRKVSRQLSRRERCMLS</sequence>
<evidence type="ECO:0000259" key="9">
    <source>
        <dbReference type="PROSITE" id="PS51848"/>
    </source>
</evidence>
<reference evidence="11" key="3">
    <citation type="submission" date="2025-08" db="UniProtKB">
        <authorList>
            <consortium name="RefSeq"/>
        </authorList>
    </citation>
    <scope>IDENTIFICATION</scope>
    <source>
        <strain evidence="11">17A/GY</strain>
        <tissue evidence="11">Liver</tissue>
    </source>
</reference>
<dbReference type="InterPro" id="IPR036872">
    <property type="entry name" value="CH_dom_sf"/>
</dbReference>
<dbReference type="CDD" id="cd21255">
    <property type="entry name" value="CH_EHBP1L1"/>
    <property type="match status" value="1"/>
</dbReference>
<feature type="compositionally biased region" description="Low complexity" evidence="6">
    <location>
        <begin position="622"/>
        <end position="635"/>
    </location>
</feature>
<dbReference type="PROSITE" id="PS51840">
    <property type="entry name" value="C2_NT"/>
    <property type="match status" value="1"/>
</dbReference>
<dbReference type="PROSITE" id="PS51848">
    <property type="entry name" value="BMERB"/>
    <property type="match status" value="1"/>
</dbReference>
<keyword evidence="2" id="KW-0597">Phosphoprotein</keyword>
<accession>A0A9J7FNJ3</accession>
<gene>
    <name evidence="11" type="primary">LOC100772499</name>
</gene>
<dbReference type="FunFam" id="1.10.418.10:FF:000023">
    <property type="entry name" value="EH domain-binding protein 1 isoform X1"/>
    <property type="match status" value="1"/>
</dbReference>
<dbReference type="InterPro" id="IPR019448">
    <property type="entry name" value="NT-C2"/>
</dbReference>
<dbReference type="PANTHER" id="PTHR23167">
    <property type="entry name" value="CALPONIN HOMOLOGY DOMAIN-CONTAINING PROTEIN DDB_G0272472-RELATED"/>
    <property type="match status" value="1"/>
</dbReference>
<organism evidence="10 11">
    <name type="scientific">Cricetulus griseus</name>
    <name type="common">Chinese hamster</name>
    <name type="synonym">Cricetulus barabensis griseus</name>
    <dbReference type="NCBI Taxonomy" id="10029"/>
    <lineage>
        <taxon>Eukaryota</taxon>
        <taxon>Metazoa</taxon>
        <taxon>Chordata</taxon>
        <taxon>Craniata</taxon>
        <taxon>Vertebrata</taxon>
        <taxon>Euteleostomi</taxon>
        <taxon>Mammalia</taxon>
        <taxon>Eutheria</taxon>
        <taxon>Euarchontoglires</taxon>
        <taxon>Glires</taxon>
        <taxon>Rodentia</taxon>
        <taxon>Myomorpha</taxon>
        <taxon>Muroidea</taxon>
        <taxon>Cricetidae</taxon>
        <taxon>Cricetinae</taxon>
        <taxon>Cricetulus</taxon>
    </lineage>
</organism>
<feature type="domain" description="BMERB" evidence="9">
    <location>
        <begin position="673"/>
        <end position="825"/>
    </location>
</feature>
<evidence type="ECO:0000256" key="4">
    <source>
        <dbReference type="ARBA" id="ARBA00023054"/>
    </source>
</evidence>
<dbReference type="GO" id="GO:0005768">
    <property type="term" value="C:endosome"/>
    <property type="evidence" value="ECO:0007669"/>
    <property type="project" value="UniProtKB-SubCell"/>
</dbReference>
<dbReference type="PROSITE" id="PS50021">
    <property type="entry name" value="CH"/>
    <property type="match status" value="1"/>
</dbReference>
<evidence type="ECO:0000313" key="11">
    <source>
        <dbReference type="RefSeq" id="XP_027264368.1"/>
    </source>
</evidence>
<feature type="domain" description="C2 NT-type" evidence="8">
    <location>
        <begin position="8"/>
        <end position="157"/>
    </location>
</feature>
<evidence type="ECO:0000259" key="7">
    <source>
        <dbReference type="PROSITE" id="PS50021"/>
    </source>
</evidence>
<feature type="compositionally biased region" description="Low complexity" evidence="6">
    <location>
        <begin position="266"/>
        <end position="277"/>
    </location>
</feature>
<feature type="compositionally biased region" description="Pro residues" evidence="6">
    <location>
        <begin position="660"/>
        <end position="671"/>
    </location>
</feature>
<dbReference type="GeneID" id="100772499"/>
<keyword evidence="4 5" id="KW-0175">Coiled coil</keyword>
<keyword evidence="3" id="KW-0967">Endosome</keyword>
<dbReference type="InterPro" id="IPR022735">
    <property type="entry name" value="bMERB_dom"/>
</dbReference>
<dbReference type="PANTHER" id="PTHR23167:SF42">
    <property type="entry name" value="EH DOMAIN-BINDING PROTEIN 1-LIKE PROTEIN 1"/>
    <property type="match status" value="1"/>
</dbReference>
<dbReference type="Pfam" id="PF00307">
    <property type="entry name" value="CH"/>
    <property type="match status" value="1"/>
</dbReference>
<dbReference type="Proteomes" id="UP001108280">
    <property type="component" value="Chromosome 3"/>
</dbReference>
<dbReference type="InterPro" id="IPR001715">
    <property type="entry name" value="CH_dom"/>
</dbReference>
<evidence type="ECO:0000256" key="1">
    <source>
        <dbReference type="ARBA" id="ARBA00004177"/>
    </source>
</evidence>
<feature type="domain" description="Calponin-homology (CH)" evidence="7">
    <location>
        <begin position="339"/>
        <end position="444"/>
    </location>
</feature>
<feature type="compositionally biased region" description="Basic and acidic residues" evidence="6">
    <location>
        <begin position="213"/>
        <end position="228"/>
    </location>
</feature>
<evidence type="ECO:0000313" key="10">
    <source>
        <dbReference type="Proteomes" id="UP001108280"/>
    </source>
</evidence>
<dbReference type="RefSeq" id="XP_027264368.1">
    <property type="nucleotide sequence ID" value="XM_027408567.2"/>
</dbReference>
<feature type="compositionally biased region" description="Acidic residues" evidence="6">
    <location>
        <begin position="187"/>
        <end position="196"/>
    </location>
</feature>
<name>A0A9J7FNJ3_CRIGR</name>
<dbReference type="InterPro" id="IPR050540">
    <property type="entry name" value="F-actin_Monoox_Mical"/>
</dbReference>
<evidence type="ECO:0000256" key="3">
    <source>
        <dbReference type="ARBA" id="ARBA00022753"/>
    </source>
</evidence>
<comment type="subcellular location">
    <subcellularLocation>
        <location evidence="1">Endosome</location>
    </subcellularLocation>
</comment>
<evidence type="ECO:0000256" key="5">
    <source>
        <dbReference type="SAM" id="Coils"/>
    </source>
</evidence>
<feature type="compositionally biased region" description="Low complexity" evidence="6">
    <location>
        <begin position="233"/>
        <end position="247"/>
    </location>
</feature>
<evidence type="ECO:0000259" key="8">
    <source>
        <dbReference type="PROSITE" id="PS51840"/>
    </source>
</evidence>
<reference evidence="10" key="2">
    <citation type="journal article" date="2020" name="Biotechnol. Bioeng.">
        <title>Chromosome-scale scaffolds for the Chinese hamster reference genome assembly to facilitate the study of the CHO epigenome.</title>
        <authorList>
            <person name="Hilliard W."/>
            <person name="MacDonald M."/>
            <person name="Lee K.H."/>
        </authorList>
    </citation>
    <scope>NUCLEOTIDE SEQUENCE [LARGE SCALE GENOMIC DNA]</scope>
    <source>
        <strain evidence="10">17A/GY</strain>
    </source>
</reference>
<dbReference type="Gene3D" id="1.10.418.10">
    <property type="entry name" value="Calponin-like domain"/>
    <property type="match status" value="1"/>
</dbReference>
<dbReference type="SMART" id="SM01203">
    <property type="entry name" value="DUF3585"/>
    <property type="match status" value="1"/>
</dbReference>
<feature type="region of interest" description="Disordered" evidence="6">
    <location>
        <begin position="179"/>
        <end position="334"/>
    </location>
</feature>
<keyword evidence="10" id="KW-1185">Reference proteome</keyword>
<reference evidence="10" key="1">
    <citation type="journal article" date="2018" name="Biotechnol. Bioeng.">
        <title>A reference genome of the Chinese hamster based on a hybrid assembly strategy.</title>
        <authorList>
            <person name="Rupp O."/>
            <person name="MacDonald M.L."/>
            <person name="Li S."/>
            <person name="Dhiman H."/>
            <person name="Polson S."/>
            <person name="Griep S."/>
            <person name="Heffner K."/>
            <person name="Hernandez I."/>
            <person name="Brinkrolf K."/>
            <person name="Jadhav V."/>
            <person name="Samoudi M."/>
            <person name="Hao H."/>
            <person name="Kingham B."/>
            <person name="Goesmann A."/>
            <person name="Betenbaugh M.J."/>
            <person name="Lewis N.E."/>
            <person name="Borth N."/>
            <person name="Lee K.H."/>
        </authorList>
    </citation>
    <scope>NUCLEOTIDE SEQUENCE [LARGE SCALE GENOMIC DNA]</scope>
    <source>
        <strain evidence="10">17A/GY</strain>
    </source>
</reference>
<dbReference type="SMART" id="SM00033">
    <property type="entry name" value="CH"/>
    <property type="match status" value="1"/>
</dbReference>
<dbReference type="Pfam" id="PF12130">
    <property type="entry name" value="bMERB_dom"/>
    <property type="match status" value="1"/>
</dbReference>
<feature type="coiled-coil region" evidence="5">
    <location>
        <begin position="795"/>
        <end position="837"/>
    </location>
</feature>
<evidence type="ECO:0000256" key="6">
    <source>
        <dbReference type="SAM" id="MobiDB-lite"/>
    </source>
</evidence>
<dbReference type="SUPFAM" id="SSF47576">
    <property type="entry name" value="Calponin-homology domain, CH-domain"/>
    <property type="match status" value="1"/>
</dbReference>
<protein>
    <submittedName>
        <fullName evidence="11">EH domain-binding protein 1-like protein 1 isoform X15</fullName>
    </submittedName>
</protein>
<proteinExistence type="predicted"/>
<dbReference type="Pfam" id="PF10358">
    <property type="entry name" value="NT-C2"/>
    <property type="match status" value="1"/>
</dbReference>
<feature type="compositionally biased region" description="Basic and acidic residues" evidence="6">
    <location>
        <begin position="488"/>
        <end position="499"/>
    </location>
</feature>
<feature type="region of interest" description="Disordered" evidence="6">
    <location>
        <begin position="488"/>
        <end position="676"/>
    </location>
</feature>
<evidence type="ECO:0000256" key="2">
    <source>
        <dbReference type="ARBA" id="ARBA00022553"/>
    </source>
</evidence>